<evidence type="ECO:0000313" key="3">
    <source>
        <dbReference type="Proteomes" id="UP000503308"/>
    </source>
</evidence>
<organism evidence="2 3">
    <name type="scientific">Roseobacter ponti</name>
    <dbReference type="NCBI Taxonomy" id="1891787"/>
    <lineage>
        <taxon>Bacteria</taxon>
        <taxon>Pseudomonadati</taxon>
        <taxon>Pseudomonadota</taxon>
        <taxon>Alphaproteobacteria</taxon>
        <taxon>Rhodobacterales</taxon>
        <taxon>Roseobacteraceae</taxon>
        <taxon>Roseobacter</taxon>
    </lineage>
</organism>
<name>A0A858ST54_9RHOB</name>
<dbReference type="AlphaFoldDB" id="A0A858ST54"/>
<dbReference type="Proteomes" id="UP000503308">
    <property type="component" value="Chromosome"/>
</dbReference>
<sequence length="122" mass="13034">MTRAAMVICAGMTVLAAYHGAPWYFYVPVLSAGGLLLYMLIANPVSGLHLHDDVLILSPLLHPRFIPVGDVASVEIISWSDSTDMVIHLKSGESVAAASGDIPPRAAFRDALARVGIPLKER</sequence>
<keyword evidence="1" id="KW-1133">Transmembrane helix</keyword>
<accession>A0A858ST54</accession>
<keyword evidence="1" id="KW-0812">Transmembrane</keyword>
<dbReference type="KEGG" id="rpon:G3256_07390"/>
<feature type="transmembrane region" description="Helical" evidence="1">
    <location>
        <begin position="26"/>
        <end position="45"/>
    </location>
</feature>
<gene>
    <name evidence="2" type="ORF">G3256_07390</name>
</gene>
<evidence type="ECO:0000256" key="1">
    <source>
        <dbReference type="SAM" id="Phobius"/>
    </source>
</evidence>
<evidence type="ECO:0008006" key="4">
    <source>
        <dbReference type="Google" id="ProtNLM"/>
    </source>
</evidence>
<keyword evidence="3" id="KW-1185">Reference proteome</keyword>
<reference evidence="2 3" key="1">
    <citation type="submission" date="2020-02" db="EMBL/GenBank/DDBJ databases">
        <title>Genome sequence of Roseobacter ponti.</title>
        <authorList>
            <person name="Hollensteiner J."/>
            <person name="Schneider D."/>
            <person name="Poehlein A."/>
            <person name="Daniel R."/>
        </authorList>
    </citation>
    <scope>NUCLEOTIDE SEQUENCE [LARGE SCALE GENOMIC DNA]</scope>
    <source>
        <strain evidence="2 3">DSM 106830</strain>
    </source>
</reference>
<dbReference type="EMBL" id="CP048788">
    <property type="protein sequence ID" value="QJF50992.1"/>
    <property type="molecule type" value="Genomic_DNA"/>
</dbReference>
<proteinExistence type="predicted"/>
<keyword evidence="1" id="KW-0472">Membrane</keyword>
<evidence type="ECO:0000313" key="2">
    <source>
        <dbReference type="EMBL" id="QJF50992.1"/>
    </source>
</evidence>
<protein>
    <recommendedName>
        <fullName evidence="4">PH domain-containing protein</fullName>
    </recommendedName>
</protein>
<dbReference type="RefSeq" id="WP_169640208.1">
    <property type="nucleotide sequence ID" value="NZ_CP048788.1"/>
</dbReference>